<evidence type="ECO:0000256" key="1">
    <source>
        <dbReference type="SAM" id="MobiDB-lite"/>
    </source>
</evidence>
<organism evidence="2 3">
    <name type="scientific">Eumeta variegata</name>
    <name type="common">Bagworm moth</name>
    <name type="synonym">Eumeta japonica</name>
    <dbReference type="NCBI Taxonomy" id="151549"/>
    <lineage>
        <taxon>Eukaryota</taxon>
        <taxon>Metazoa</taxon>
        <taxon>Ecdysozoa</taxon>
        <taxon>Arthropoda</taxon>
        <taxon>Hexapoda</taxon>
        <taxon>Insecta</taxon>
        <taxon>Pterygota</taxon>
        <taxon>Neoptera</taxon>
        <taxon>Endopterygota</taxon>
        <taxon>Lepidoptera</taxon>
        <taxon>Glossata</taxon>
        <taxon>Ditrysia</taxon>
        <taxon>Tineoidea</taxon>
        <taxon>Psychidae</taxon>
        <taxon>Oiketicinae</taxon>
        <taxon>Eumeta</taxon>
    </lineage>
</organism>
<reference evidence="2 3" key="1">
    <citation type="journal article" date="2019" name="Commun. Biol.">
        <title>The bagworm genome reveals a unique fibroin gene that provides high tensile strength.</title>
        <authorList>
            <person name="Kono N."/>
            <person name="Nakamura H."/>
            <person name="Ohtoshi R."/>
            <person name="Tomita M."/>
            <person name="Numata K."/>
            <person name="Arakawa K."/>
        </authorList>
    </citation>
    <scope>NUCLEOTIDE SEQUENCE [LARGE SCALE GENOMIC DNA]</scope>
</reference>
<dbReference type="AlphaFoldDB" id="A0A4C1U6C4"/>
<evidence type="ECO:0000313" key="2">
    <source>
        <dbReference type="EMBL" id="GBP21386.1"/>
    </source>
</evidence>
<feature type="compositionally biased region" description="Basic and acidic residues" evidence="1">
    <location>
        <begin position="87"/>
        <end position="100"/>
    </location>
</feature>
<gene>
    <name evidence="2" type="ORF">EVAR_11987_1</name>
</gene>
<dbReference type="EMBL" id="BGZK01000128">
    <property type="protein sequence ID" value="GBP21386.1"/>
    <property type="molecule type" value="Genomic_DNA"/>
</dbReference>
<accession>A0A4C1U6C4</accession>
<protein>
    <submittedName>
        <fullName evidence="2">Uncharacterized protein</fullName>
    </submittedName>
</protein>
<dbReference type="Proteomes" id="UP000299102">
    <property type="component" value="Unassembled WGS sequence"/>
</dbReference>
<comment type="caution">
    <text evidence="2">The sequence shown here is derived from an EMBL/GenBank/DDBJ whole genome shotgun (WGS) entry which is preliminary data.</text>
</comment>
<evidence type="ECO:0000313" key="3">
    <source>
        <dbReference type="Proteomes" id="UP000299102"/>
    </source>
</evidence>
<name>A0A4C1U6C4_EUMVA</name>
<keyword evidence="3" id="KW-1185">Reference proteome</keyword>
<sequence>MWRYATAWRYATDGRGRPRRAGGAGRGPRVQSIPSATLIMQVATFALTCHPVSRCRTSDSLRHLSTAETLRDHNWNLVTSGLDQDGSESKAEPRSESKVEQIDAESRIRIRIVNGIKIESAIALTQS</sequence>
<proteinExistence type="predicted"/>
<feature type="region of interest" description="Disordered" evidence="1">
    <location>
        <begin position="79"/>
        <end position="100"/>
    </location>
</feature>